<dbReference type="InterPro" id="IPR021457">
    <property type="entry name" value="DUF3108"/>
</dbReference>
<keyword evidence="1" id="KW-0732">Signal</keyword>
<evidence type="ECO:0000313" key="3">
    <source>
        <dbReference type="Proteomes" id="UP000028302"/>
    </source>
</evidence>
<dbReference type="Proteomes" id="UP000028302">
    <property type="component" value="Unassembled WGS sequence"/>
</dbReference>
<comment type="caution">
    <text evidence="2">The sequence shown here is derived from an EMBL/GenBank/DDBJ whole genome shotgun (WGS) entry which is preliminary data.</text>
</comment>
<reference evidence="2 3" key="1">
    <citation type="submission" date="2013-03" db="EMBL/GenBank/DDBJ databases">
        <title>Salinisphaera hydrothermalis C41B8 Genome Sequencing.</title>
        <authorList>
            <person name="Li C."/>
            <person name="Lai Q."/>
            <person name="Shao Z."/>
        </authorList>
    </citation>
    <scope>NUCLEOTIDE SEQUENCE [LARGE SCALE GENOMIC DNA]</scope>
    <source>
        <strain evidence="2 3">C41B8</strain>
    </source>
</reference>
<name>A0A084IQW1_SALHC</name>
<gene>
    <name evidence="2" type="ORF">C41B8_00060</name>
</gene>
<dbReference type="Pfam" id="PF11306">
    <property type="entry name" value="DUF3108"/>
    <property type="match status" value="1"/>
</dbReference>
<feature type="chain" id="PRO_5001776811" description="DUF3108 domain-containing protein" evidence="1">
    <location>
        <begin position="26"/>
        <end position="249"/>
    </location>
</feature>
<dbReference type="OrthoDB" id="6007799at2"/>
<organism evidence="2 3">
    <name type="scientific">Salinisphaera hydrothermalis (strain C41B8)</name>
    <dbReference type="NCBI Taxonomy" id="1304275"/>
    <lineage>
        <taxon>Bacteria</taxon>
        <taxon>Pseudomonadati</taxon>
        <taxon>Pseudomonadota</taxon>
        <taxon>Gammaproteobacteria</taxon>
        <taxon>Salinisphaerales</taxon>
        <taxon>Salinisphaeraceae</taxon>
        <taxon>Salinisphaera</taxon>
    </lineage>
</organism>
<dbReference type="eggNOG" id="ENOG5032WQI">
    <property type="taxonomic scope" value="Bacteria"/>
</dbReference>
<dbReference type="RefSeq" id="WP_037332572.1">
    <property type="nucleotide sequence ID" value="NZ_APNK01000001.1"/>
</dbReference>
<sequence length="249" mass="27249">MNTNCFRAAALVVGLSVAASGAALASPTSPFKAVYTVRKSGLPLGDAHFSLEPGKHDGCYVYAGHAKPNALVHMFLGNIDDETRFCIVDGAVRPMYFRHHIDGKPGHSYTLKFDWSAMTVRYHSENGDTKTYTLKPGTQDPMSLQIAARRWLADANSGTGAQLPTEHAFTLADDDGLQTYRVNVTDAGNLKTPGGTFDTVRLARTGQHHHALTFWLARNADWIPVQVRRLEDGDTQYELTVQSLSRSDG</sequence>
<dbReference type="EMBL" id="APNK01000001">
    <property type="protein sequence ID" value="KEZ79095.1"/>
    <property type="molecule type" value="Genomic_DNA"/>
</dbReference>
<evidence type="ECO:0000313" key="2">
    <source>
        <dbReference type="EMBL" id="KEZ79095.1"/>
    </source>
</evidence>
<protein>
    <recommendedName>
        <fullName evidence="4">DUF3108 domain-containing protein</fullName>
    </recommendedName>
</protein>
<evidence type="ECO:0000256" key="1">
    <source>
        <dbReference type="SAM" id="SignalP"/>
    </source>
</evidence>
<accession>A0A084IQW1</accession>
<proteinExistence type="predicted"/>
<dbReference type="AlphaFoldDB" id="A0A084IQW1"/>
<evidence type="ECO:0008006" key="4">
    <source>
        <dbReference type="Google" id="ProtNLM"/>
    </source>
</evidence>
<keyword evidence="3" id="KW-1185">Reference proteome</keyword>
<feature type="signal peptide" evidence="1">
    <location>
        <begin position="1"/>
        <end position="25"/>
    </location>
</feature>
<dbReference type="STRING" id="1304275.C41B8_00060"/>